<name>A0A9D8PM27_9DELT</name>
<dbReference type="EMBL" id="JAFGIX010000011">
    <property type="protein sequence ID" value="MBN1572089.1"/>
    <property type="molecule type" value="Genomic_DNA"/>
</dbReference>
<protein>
    <submittedName>
        <fullName evidence="1">Uncharacterized protein</fullName>
    </submittedName>
</protein>
<reference evidence="1" key="2">
    <citation type="submission" date="2021-01" db="EMBL/GenBank/DDBJ databases">
        <authorList>
            <person name="Hahn C.R."/>
            <person name="Youssef N.H."/>
            <person name="Elshahed M."/>
        </authorList>
    </citation>
    <scope>NUCLEOTIDE SEQUENCE</scope>
    <source>
        <strain evidence="1">Zod_Metabat.24</strain>
    </source>
</reference>
<reference evidence="1" key="1">
    <citation type="journal article" date="2021" name="Environ. Microbiol.">
        <title>Genomic characterization of three novel Desulfobacterota classes expand the metabolic and phylogenetic diversity of the phylum.</title>
        <authorList>
            <person name="Murphy C.L."/>
            <person name="Biggerstaff J."/>
            <person name="Eichhorn A."/>
            <person name="Ewing E."/>
            <person name="Shahan R."/>
            <person name="Soriano D."/>
            <person name="Stewart S."/>
            <person name="VanMol K."/>
            <person name="Walker R."/>
            <person name="Walters P."/>
            <person name="Elshahed M.S."/>
            <person name="Youssef N.H."/>
        </authorList>
    </citation>
    <scope>NUCLEOTIDE SEQUENCE</scope>
    <source>
        <strain evidence="1">Zod_Metabat.24</strain>
    </source>
</reference>
<dbReference type="Proteomes" id="UP000809273">
    <property type="component" value="Unassembled WGS sequence"/>
</dbReference>
<organism evidence="1 2">
    <name type="scientific">Candidatus Zymogenus saltonus</name>
    <dbReference type="NCBI Taxonomy" id="2844893"/>
    <lineage>
        <taxon>Bacteria</taxon>
        <taxon>Deltaproteobacteria</taxon>
        <taxon>Candidatus Zymogenia</taxon>
        <taxon>Candidatus Zymogeniales</taxon>
        <taxon>Candidatus Zymogenaceae</taxon>
        <taxon>Candidatus Zymogenus</taxon>
    </lineage>
</organism>
<dbReference type="Gene3D" id="3.40.50.10610">
    <property type="entry name" value="ABC-type transport auxiliary lipoprotein component"/>
    <property type="match status" value="1"/>
</dbReference>
<gene>
    <name evidence="1" type="ORF">JW984_02715</name>
</gene>
<comment type="caution">
    <text evidence="1">The sequence shown here is derived from an EMBL/GenBank/DDBJ whole genome shotgun (WGS) entry which is preliminary data.</text>
</comment>
<accession>A0A9D8PM27</accession>
<proteinExistence type="predicted"/>
<evidence type="ECO:0000313" key="2">
    <source>
        <dbReference type="Proteomes" id="UP000809273"/>
    </source>
</evidence>
<evidence type="ECO:0000313" key="1">
    <source>
        <dbReference type="EMBL" id="MBN1572089.1"/>
    </source>
</evidence>
<dbReference type="AlphaFoldDB" id="A0A9D8PM27"/>
<sequence>MKRERIVSNLILFSALLITLAYLLACATVPAPDMPKRTYVEEWTVIKPKFDNSDIKKIGVVKLSNATLRKGIEDNITANIVAYLREKGDYGIVIINETVDGLPTSSLAQKLGKQYGVDAVLFGNLDFYNYDSNTWQEYIKGNAYTSGFIGYYGYIYSKRYGTESHYVTWMKRSVSMTVTYNFINSKTGEVLWTETADGKSWIKGGVDDVSTRDESVFFKGAQEEIITCLKEILNYKMKYRKYI</sequence>